<dbReference type="Pfam" id="PF00069">
    <property type="entry name" value="Pkinase"/>
    <property type="match status" value="1"/>
</dbReference>
<reference evidence="4" key="3">
    <citation type="submission" date="2018-12" db="EMBL/GenBank/DDBJ databases">
        <title>G10K-VGP greater horseshoe bat female genome, primary haplotype.</title>
        <authorList>
            <person name="Teeling E."/>
            <person name="Myers G."/>
            <person name="Vernes S."/>
            <person name="Pippel M."/>
            <person name="Winkler S."/>
            <person name="Fedrigo O."/>
            <person name="Rhie A."/>
            <person name="Koren S."/>
            <person name="Phillippy A."/>
            <person name="Lewin H."/>
            <person name="Damas J."/>
            <person name="Howe K."/>
            <person name="Mountcastle J."/>
            <person name="Jarvis E.D."/>
        </authorList>
    </citation>
    <scope>NUCLEOTIDE SEQUENCE [LARGE SCALE GENOMIC DNA]</scope>
</reference>
<dbReference type="InterPro" id="IPR017441">
    <property type="entry name" value="Protein_kinase_ATP_BS"/>
</dbReference>
<organism evidence="3 4">
    <name type="scientific">Rhinolophus ferrumequinum</name>
    <name type="common">Greater horseshoe bat</name>
    <dbReference type="NCBI Taxonomy" id="59479"/>
    <lineage>
        <taxon>Eukaryota</taxon>
        <taxon>Metazoa</taxon>
        <taxon>Chordata</taxon>
        <taxon>Craniata</taxon>
        <taxon>Vertebrata</taxon>
        <taxon>Euteleostomi</taxon>
        <taxon>Mammalia</taxon>
        <taxon>Eutheria</taxon>
        <taxon>Laurasiatheria</taxon>
        <taxon>Chiroptera</taxon>
        <taxon>Yinpterochiroptera</taxon>
        <taxon>Rhinolophoidea</taxon>
        <taxon>Rhinolophidae</taxon>
        <taxon>Rhinolophinae</taxon>
        <taxon>Rhinolophus</taxon>
    </lineage>
</organism>
<accession>A0A671FY14</accession>
<proteinExistence type="predicted"/>
<dbReference type="AlphaFoldDB" id="A0A671FY14"/>
<sequence length="69" mass="7781">MAVDVKSRAKRYEKLDFLGEGQFATVYKARDKNTNQIVAIKKIKLGHRSEAKDGGTGPLSYYLELECMV</sequence>
<protein>
    <submittedName>
        <fullName evidence="3">Cyclin dependent kinase 7</fullName>
    </submittedName>
</protein>
<keyword evidence="4" id="KW-1185">Reference proteome</keyword>
<keyword evidence="1" id="KW-0067">ATP-binding</keyword>
<feature type="binding site" evidence="1">
    <location>
        <position position="42"/>
    </location>
    <ligand>
        <name>ATP</name>
        <dbReference type="ChEBI" id="CHEBI:30616"/>
    </ligand>
</feature>
<reference evidence="3" key="4">
    <citation type="submission" date="2025-08" db="UniProtKB">
        <authorList>
            <consortium name="Ensembl"/>
        </authorList>
    </citation>
    <scope>IDENTIFICATION</scope>
</reference>
<name>A0A671FY14_RHIFE</name>
<dbReference type="PROSITE" id="PS50011">
    <property type="entry name" value="PROTEIN_KINASE_DOM"/>
    <property type="match status" value="1"/>
</dbReference>
<dbReference type="GO" id="GO:0004672">
    <property type="term" value="F:protein kinase activity"/>
    <property type="evidence" value="ECO:0007669"/>
    <property type="project" value="InterPro"/>
</dbReference>
<dbReference type="InterPro" id="IPR000719">
    <property type="entry name" value="Prot_kinase_dom"/>
</dbReference>
<evidence type="ECO:0000256" key="1">
    <source>
        <dbReference type="PROSITE-ProRule" id="PRU10141"/>
    </source>
</evidence>
<dbReference type="Ensembl" id="ENSRFET00010032910.1">
    <property type="protein sequence ID" value="ENSRFEP00010030344.1"/>
    <property type="gene ID" value="ENSRFEG00010020086.1"/>
</dbReference>
<reference evidence="3 4" key="1">
    <citation type="journal article" date="2015" name="Annu Rev Anim Biosci">
        <title>The Genome 10K Project: a way forward.</title>
        <authorList>
            <person name="Koepfli K.P."/>
            <person name="Paten B."/>
            <person name="O'Brien S.J."/>
            <person name="Koepfli K.P."/>
            <person name="Paten B."/>
            <person name="Antunes A."/>
            <person name="Belov K."/>
            <person name="Bustamante C."/>
            <person name="Castoe T.A."/>
            <person name="Clawson H."/>
            <person name="Crawford A.J."/>
            <person name="Diekhans M."/>
            <person name="Distel D."/>
            <person name="Durbin R."/>
            <person name="Earl D."/>
            <person name="Fujita M.K."/>
            <person name="Gamble T."/>
            <person name="Georges A."/>
            <person name="Gemmell N."/>
            <person name="Gilbert M.T."/>
            <person name="Graves J.M."/>
            <person name="Green R.E."/>
            <person name="Hickey G."/>
            <person name="Jarvis E.D."/>
            <person name="Johnson W."/>
            <person name="Komissarov A."/>
            <person name="Korf I."/>
            <person name="Kuhn R."/>
            <person name="Larkin D.M."/>
            <person name="Lewin H."/>
            <person name="Lopez J.V."/>
            <person name="Ma J."/>
            <person name="Marques-Bonet T."/>
            <person name="Miller W."/>
            <person name="Murphy R."/>
            <person name="Pevzner P."/>
            <person name="Shapiro B."/>
            <person name="Steiner C."/>
            <person name="Tamazian G."/>
            <person name="Venkatesh B."/>
            <person name="Wang J."/>
            <person name="Wayne R."/>
            <person name="Wiley E."/>
            <person name="Yang H."/>
            <person name="Zhang G."/>
            <person name="Haussler D."/>
            <person name="Ryder O."/>
            <person name="O'Brien S.J."/>
        </authorList>
    </citation>
    <scope>NUCLEOTIDE SEQUENCE</scope>
</reference>
<dbReference type="Gene3D" id="3.30.200.20">
    <property type="entry name" value="Phosphorylase Kinase, domain 1"/>
    <property type="match status" value="1"/>
</dbReference>
<evidence type="ECO:0000313" key="3">
    <source>
        <dbReference type="Ensembl" id="ENSRFEP00010030344.1"/>
    </source>
</evidence>
<dbReference type="GeneTree" id="ENSGT00940000155179"/>
<dbReference type="SUPFAM" id="SSF56112">
    <property type="entry name" value="Protein kinase-like (PK-like)"/>
    <property type="match status" value="1"/>
</dbReference>
<keyword evidence="1" id="KW-0547">Nucleotide-binding</keyword>
<gene>
    <name evidence="3" type="primary">CDK7</name>
</gene>
<evidence type="ECO:0000259" key="2">
    <source>
        <dbReference type="PROSITE" id="PS50011"/>
    </source>
</evidence>
<dbReference type="InterPro" id="IPR011009">
    <property type="entry name" value="Kinase-like_dom_sf"/>
</dbReference>
<reference evidence="3 4" key="2">
    <citation type="journal article" date="2018" name="Annu Rev Anim Biosci">
        <title>Bat Biology, Genomes, and the Bat1K Project: To Generate Chromosome-Level Genomes for All Living Bat Species.</title>
        <authorList>
            <person name="Teeling E.C."/>
            <person name="Vernes S.C."/>
            <person name="Davalos L.M."/>
            <person name="Ray D.A."/>
            <person name="Gilbert M.T.P."/>
            <person name="Myers E."/>
        </authorList>
    </citation>
    <scope>NUCLEOTIDE SEQUENCE</scope>
</reference>
<reference evidence="3" key="5">
    <citation type="submission" date="2025-09" db="UniProtKB">
        <authorList>
            <consortium name="Ensembl"/>
        </authorList>
    </citation>
    <scope>IDENTIFICATION</scope>
</reference>
<evidence type="ECO:0000313" key="4">
    <source>
        <dbReference type="Proteomes" id="UP000472240"/>
    </source>
</evidence>
<dbReference type="Proteomes" id="UP000472240">
    <property type="component" value="Chromosome 7"/>
</dbReference>
<dbReference type="PROSITE" id="PS00107">
    <property type="entry name" value="PROTEIN_KINASE_ATP"/>
    <property type="match status" value="1"/>
</dbReference>
<feature type="domain" description="Protein kinase" evidence="2">
    <location>
        <begin position="12"/>
        <end position="69"/>
    </location>
</feature>
<dbReference type="GO" id="GO:0005524">
    <property type="term" value="F:ATP binding"/>
    <property type="evidence" value="ECO:0007669"/>
    <property type="project" value="UniProtKB-UniRule"/>
</dbReference>